<proteinExistence type="predicted"/>
<evidence type="ECO:0000256" key="1">
    <source>
        <dbReference type="PROSITE-ProRule" id="PRU10141"/>
    </source>
</evidence>
<keyword evidence="3" id="KW-1185">Reference proteome</keyword>
<reference evidence="2" key="3">
    <citation type="journal article" date="2017" name="Nature">
        <title>Genome sequence of the progenitor of the wheat D genome Aegilops tauschii.</title>
        <authorList>
            <person name="Luo M.C."/>
            <person name="Gu Y.Q."/>
            <person name="Puiu D."/>
            <person name="Wang H."/>
            <person name="Twardziok S.O."/>
            <person name="Deal K.R."/>
            <person name="Huo N."/>
            <person name="Zhu T."/>
            <person name="Wang L."/>
            <person name="Wang Y."/>
            <person name="McGuire P.E."/>
            <person name="Liu S."/>
            <person name="Long H."/>
            <person name="Ramasamy R.K."/>
            <person name="Rodriguez J.C."/>
            <person name="Van S.L."/>
            <person name="Yuan L."/>
            <person name="Wang Z."/>
            <person name="Xia Z."/>
            <person name="Xiao L."/>
            <person name="Anderson O.D."/>
            <person name="Ouyang S."/>
            <person name="Liang Y."/>
            <person name="Zimin A.V."/>
            <person name="Pertea G."/>
            <person name="Qi P."/>
            <person name="Bennetzen J.L."/>
            <person name="Dai X."/>
            <person name="Dawson M.W."/>
            <person name="Muller H.G."/>
            <person name="Kugler K."/>
            <person name="Rivarola-Duarte L."/>
            <person name="Spannagl M."/>
            <person name="Mayer K.F.X."/>
            <person name="Lu F.H."/>
            <person name="Bevan M.W."/>
            <person name="Leroy P."/>
            <person name="Li P."/>
            <person name="You F.M."/>
            <person name="Sun Q."/>
            <person name="Liu Z."/>
            <person name="Lyons E."/>
            <person name="Wicker T."/>
            <person name="Salzberg S.L."/>
            <person name="Devos K.M."/>
            <person name="Dvorak J."/>
        </authorList>
    </citation>
    <scope>NUCLEOTIDE SEQUENCE [LARGE SCALE GENOMIC DNA]</scope>
    <source>
        <strain evidence="2">cv. AL8/78</strain>
    </source>
</reference>
<reference evidence="2" key="5">
    <citation type="journal article" date="2021" name="G3 (Bethesda)">
        <title>Aegilops tauschii genome assembly Aet v5.0 features greater sequence contiguity and improved annotation.</title>
        <authorList>
            <person name="Wang L."/>
            <person name="Zhu T."/>
            <person name="Rodriguez J.C."/>
            <person name="Deal K.R."/>
            <person name="Dubcovsky J."/>
            <person name="McGuire P.E."/>
            <person name="Lux T."/>
            <person name="Spannagl M."/>
            <person name="Mayer K.F.X."/>
            <person name="Baldrich P."/>
            <person name="Meyers B.C."/>
            <person name="Huo N."/>
            <person name="Gu Y.Q."/>
            <person name="Zhou H."/>
            <person name="Devos K.M."/>
            <person name="Bennetzen J.L."/>
            <person name="Unver T."/>
            <person name="Budak H."/>
            <person name="Gulick P.J."/>
            <person name="Galiba G."/>
            <person name="Kalapos B."/>
            <person name="Nelson D.R."/>
            <person name="Li P."/>
            <person name="You F.M."/>
            <person name="Luo M.C."/>
            <person name="Dvorak J."/>
        </authorList>
    </citation>
    <scope>NUCLEOTIDE SEQUENCE [LARGE SCALE GENOMIC DNA]</scope>
    <source>
        <strain evidence="2">cv. AL8/78</strain>
    </source>
</reference>
<evidence type="ECO:0000313" key="2">
    <source>
        <dbReference type="EnsemblPlants" id="AET5Gv21081400.1"/>
    </source>
</evidence>
<dbReference type="InterPro" id="IPR050823">
    <property type="entry name" value="Plant_Ser_Thr_Prot_Kinase"/>
</dbReference>
<reference evidence="2" key="4">
    <citation type="submission" date="2019-03" db="UniProtKB">
        <authorList>
            <consortium name="EnsemblPlants"/>
        </authorList>
    </citation>
    <scope>IDENTIFICATION</scope>
</reference>
<dbReference type="AlphaFoldDB" id="A0A453M7R0"/>
<dbReference type="Gene3D" id="3.30.200.20">
    <property type="entry name" value="Phosphorylase Kinase, domain 1"/>
    <property type="match status" value="1"/>
</dbReference>
<dbReference type="EnsemblPlants" id="AET5Gv21081400.1">
    <property type="protein sequence ID" value="AET5Gv21081400.1"/>
    <property type="gene ID" value="AET5Gv21081400"/>
</dbReference>
<dbReference type="Proteomes" id="UP000015105">
    <property type="component" value="Chromosome 5D"/>
</dbReference>
<dbReference type="GO" id="GO:0005524">
    <property type="term" value="F:ATP binding"/>
    <property type="evidence" value="ECO:0007669"/>
    <property type="project" value="UniProtKB-UniRule"/>
</dbReference>
<keyword evidence="1" id="KW-0547">Nucleotide-binding</keyword>
<evidence type="ECO:0008006" key="4">
    <source>
        <dbReference type="Google" id="ProtNLM"/>
    </source>
</evidence>
<accession>A0A453M7R0</accession>
<organism evidence="2 3">
    <name type="scientific">Aegilops tauschii subsp. strangulata</name>
    <name type="common">Goatgrass</name>
    <dbReference type="NCBI Taxonomy" id="200361"/>
    <lineage>
        <taxon>Eukaryota</taxon>
        <taxon>Viridiplantae</taxon>
        <taxon>Streptophyta</taxon>
        <taxon>Embryophyta</taxon>
        <taxon>Tracheophyta</taxon>
        <taxon>Spermatophyta</taxon>
        <taxon>Magnoliopsida</taxon>
        <taxon>Liliopsida</taxon>
        <taxon>Poales</taxon>
        <taxon>Poaceae</taxon>
        <taxon>BOP clade</taxon>
        <taxon>Pooideae</taxon>
        <taxon>Triticodae</taxon>
        <taxon>Triticeae</taxon>
        <taxon>Triticinae</taxon>
        <taxon>Aegilops</taxon>
    </lineage>
</organism>
<dbReference type="PROSITE" id="PS00107">
    <property type="entry name" value="PROTEIN_KINASE_ATP"/>
    <property type="match status" value="1"/>
</dbReference>
<name>A0A453M7R0_AEGTS</name>
<evidence type="ECO:0000313" key="3">
    <source>
        <dbReference type="Proteomes" id="UP000015105"/>
    </source>
</evidence>
<keyword evidence="1" id="KW-0067">ATP-binding</keyword>
<dbReference type="PANTHER" id="PTHR45621">
    <property type="entry name" value="OS01G0588500 PROTEIN-RELATED"/>
    <property type="match status" value="1"/>
</dbReference>
<dbReference type="SUPFAM" id="SSF56112">
    <property type="entry name" value="Protein kinase-like (PK-like)"/>
    <property type="match status" value="1"/>
</dbReference>
<protein>
    <recommendedName>
        <fullName evidence="4">Protein kinase domain-containing protein</fullName>
    </recommendedName>
</protein>
<feature type="binding site" evidence="1">
    <location>
        <position position="101"/>
    </location>
    <ligand>
        <name>ATP</name>
        <dbReference type="ChEBI" id="CHEBI:30616"/>
    </ligand>
</feature>
<dbReference type="STRING" id="200361.A0A453M7R0"/>
<dbReference type="InterPro" id="IPR011009">
    <property type="entry name" value="Kinase-like_dom_sf"/>
</dbReference>
<reference evidence="3" key="2">
    <citation type="journal article" date="2017" name="Nat. Plants">
        <title>The Aegilops tauschii genome reveals multiple impacts of transposons.</title>
        <authorList>
            <person name="Zhao G."/>
            <person name="Zou C."/>
            <person name="Li K."/>
            <person name="Wang K."/>
            <person name="Li T."/>
            <person name="Gao L."/>
            <person name="Zhang X."/>
            <person name="Wang H."/>
            <person name="Yang Z."/>
            <person name="Liu X."/>
            <person name="Jiang W."/>
            <person name="Mao L."/>
            <person name="Kong X."/>
            <person name="Jiao Y."/>
            <person name="Jia J."/>
        </authorList>
    </citation>
    <scope>NUCLEOTIDE SEQUENCE [LARGE SCALE GENOMIC DNA]</scope>
    <source>
        <strain evidence="3">cv. AL8/78</strain>
    </source>
</reference>
<sequence length="152" mass="17060">MQLSVISFVESPKLQSPSKGTEKDDVLQPSNPHDMEVLRNNLARKNPLIAFTFEELRRITKNFRQDSVLGGGGFGSVYKGCVTNDLGEGLAIEELLRFAVKVHDGDNSYQGHREWLVITISQCDICILGWGHFPWAALTPKSCEVGRLLFRR</sequence>
<reference evidence="3" key="1">
    <citation type="journal article" date="2014" name="Science">
        <title>Ancient hybridizations among the ancestral genomes of bread wheat.</title>
        <authorList>
            <consortium name="International Wheat Genome Sequencing Consortium,"/>
            <person name="Marcussen T."/>
            <person name="Sandve S.R."/>
            <person name="Heier L."/>
            <person name="Spannagl M."/>
            <person name="Pfeifer M."/>
            <person name="Jakobsen K.S."/>
            <person name="Wulff B.B."/>
            <person name="Steuernagel B."/>
            <person name="Mayer K.F."/>
            <person name="Olsen O.A."/>
        </authorList>
    </citation>
    <scope>NUCLEOTIDE SEQUENCE [LARGE SCALE GENOMIC DNA]</scope>
    <source>
        <strain evidence="3">cv. AL8/78</strain>
    </source>
</reference>
<dbReference type="InterPro" id="IPR017441">
    <property type="entry name" value="Protein_kinase_ATP_BS"/>
</dbReference>
<dbReference type="Gramene" id="AET5Gv21081400.1">
    <property type="protein sequence ID" value="AET5Gv21081400.1"/>
    <property type="gene ID" value="AET5Gv21081400"/>
</dbReference>